<comment type="caution">
    <text evidence="1">The sequence shown here is derived from an EMBL/GenBank/DDBJ whole genome shotgun (WGS) entry which is preliminary data.</text>
</comment>
<organism evidence="1 2">
    <name type="scientific">Candidatus Enterovibrio escicola</name>
    <dbReference type="NCBI Taxonomy" id="1927127"/>
    <lineage>
        <taxon>Bacteria</taxon>
        <taxon>Pseudomonadati</taxon>
        <taxon>Pseudomonadota</taxon>
        <taxon>Gammaproteobacteria</taxon>
        <taxon>Vibrionales</taxon>
        <taxon>Vibrionaceae</taxon>
        <taxon>Enterovibrio</taxon>
    </lineage>
</organism>
<protein>
    <submittedName>
        <fullName evidence="1">Mobile element protein</fullName>
    </submittedName>
</protein>
<keyword evidence="2" id="KW-1185">Reference proteome</keyword>
<dbReference type="EMBL" id="NBYY01000028">
    <property type="protein sequence ID" value="PCS21903.1"/>
    <property type="molecule type" value="Genomic_DNA"/>
</dbReference>
<sequence length="37" mass="4278">MGKRNAKHKIRNWKQYNQALVNLSSVTFYIDVAAIKA</sequence>
<name>A0A2A5T160_9GAMM</name>
<proteinExistence type="predicted"/>
<dbReference type="AlphaFoldDB" id="A0A2A5T160"/>
<gene>
    <name evidence="1" type="ORF">BTN49_2368</name>
</gene>
<evidence type="ECO:0000313" key="2">
    <source>
        <dbReference type="Proteomes" id="UP000219020"/>
    </source>
</evidence>
<dbReference type="Proteomes" id="UP000219020">
    <property type="component" value="Unassembled WGS sequence"/>
</dbReference>
<reference evidence="2" key="1">
    <citation type="submission" date="2017-04" db="EMBL/GenBank/DDBJ databases">
        <title>Genome evolution of the luminous symbionts of deep sea anglerfish.</title>
        <authorList>
            <person name="Hendry T.A."/>
        </authorList>
    </citation>
    <scope>NUCLEOTIDE SEQUENCE [LARGE SCALE GENOMIC DNA]</scope>
</reference>
<evidence type="ECO:0000313" key="1">
    <source>
        <dbReference type="EMBL" id="PCS21903.1"/>
    </source>
</evidence>
<accession>A0A2A5T160</accession>